<accession>A0AAW2GJ14</accession>
<evidence type="ECO:0000313" key="2">
    <source>
        <dbReference type="EMBL" id="KAL0126600.1"/>
    </source>
</evidence>
<reference evidence="2 3" key="1">
    <citation type="submission" date="2023-03" db="EMBL/GenBank/DDBJ databases">
        <title>High recombination rates correlate with genetic variation in Cardiocondyla obscurior ants.</title>
        <authorList>
            <person name="Errbii M."/>
        </authorList>
    </citation>
    <scope>NUCLEOTIDE SEQUENCE [LARGE SCALE GENOMIC DNA]</scope>
    <source>
        <strain evidence="2">Alpha-2009</strain>
        <tissue evidence="2">Whole body</tissue>
    </source>
</reference>
<comment type="caution">
    <text evidence="2">The sequence shown here is derived from an EMBL/GenBank/DDBJ whole genome shotgun (WGS) entry which is preliminary data.</text>
</comment>
<feature type="region of interest" description="Disordered" evidence="1">
    <location>
        <begin position="73"/>
        <end position="92"/>
    </location>
</feature>
<protein>
    <submittedName>
        <fullName evidence="2">Uncharacterized protein</fullName>
    </submittedName>
</protein>
<sequence length="105" mass="11178">MRRGEAGCVQPRNAAKRCAARLKIVLQALEYRSARDKQAGSSGVCFGSAVFARLHHPRFSRVSNAQVEATQRLRGGGGLGETSGLGGATNGLPQLLNSAVYTSYW</sequence>
<organism evidence="2 3">
    <name type="scientific">Cardiocondyla obscurior</name>
    <dbReference type="NCBI Taxonomy" id="286306"/>
    <lineage>
        <taxon>Eukaryota</taxon>
        <taxon>Metazoa</taxon>
        <taxon>Ecdysozoa</taxon>
        <taxon>Arthropoda</taxon>
        <taxon>Hexapoda</taxon>
        <taxon>Insecta</taxon>
        <taxon>Pterygota</taxon>
        <taxon>Neoptera</taxon>
        <taxon>Endopterygota</taxon>
        <taxon>Hymenoptera</taxon>
        <taxon>Apocrita</taxon>
        <taxon>Aculeata</taxon>
        <taxon>Formicoidea</taxon>
        <taxon>Formicidae</taxon>
        <taxon>Myrmicinae</taxon>
        <taxon>Cardiocondyla</taxon>
    </lineage>
</organism>
<proteinExistence type="predicted"/>
<gene>
    <name evidence="2" type="ORF">PUN28_005157</name>
</gene>
<keyword evidence="3" id="KW-1185">Reference proteome</keyword>
<dbReference type="AlphaFoldDB" id="A0AAW2GJ14"/>
<dbReference type="EMBL" id="JADYXP020000004">
    <property type="protein sequence ID" value="KAL0126600.1"/>
    <property type="molecule type" value="Genomic_DNA"/>
</dbReference>
<name>A0AAW2GJ14_9HYME</name>
<feature type="compositionally biased region" description="Gly residues" evidence="1">
    <location>
        <begin position="74"/>
        <end position="89"/>
    </location>
</feature>
<evidence type="ECO:0000256" key="1">
    <source>
        <dbReference type="SAM" id="MobiDB-lite"/>
    </source>
</evidence>
<dbReference type="Proteomes" id="UP001430953">
    <property type="component" value="Unassembled WGS sequence"/>
</dbReference>
<evidence type="ECO:0000313" key="3">
    <source>
        <dbReference type="Proteomes" id="UP001430953"/>
    </source>
</evidence>